<dbReference type="Gene3D" id="3.30.70.270">
    <property type="match status" value="1"/>
</dbReference>
<dbReference type="eggNOG" id="COG5001">
    <property type="taxonomic scope" value="Bacteria"/>
</dbReference>
<proteinExistence type="predicted"/>
<feature type="domain" description="GGDEF" evidence="3">
    <location>
        <begin position="501"/>
        <end position="634"/>
    </location>
</feature>
<keyword evidence="5" id="KW-1185">Reference proteome</keyword>
<dbReference type="InterPro" id="IPR013767">
    <property type="entry name" value="PAS_fold"/>
</dbReference>
<organism evidence="4 5">
    <name type="scientific">Desulfocurvibacter africanus subsp. africanus str. Walvis Bay</name>
    <dbReference type="NCBI Taxonomy" id="690850"/>
    <lineage>
        <taxon>Bacteria</taxon>
        <taxon>Pseudomonadati</taxon>
        <taxon>Thermodesulfobacteriota</taxon>
        <taxon>Desulfovibrionia</taxon>
        <taxon>Desulfovibrionales</taxon>
        <taxon>Desulfovibrionaceae</taxon>
        <taxon>Desulfocurvibacter</taxon>
    </lineage>
</organism>
<dbReference type="STRING" id="690850.Desaf_1710"/>
<dbReference type="Gene3D" id="3.30.450.40">
    <property type="match status" value="1"/>
</dbReference>
<dbReference type="PANTHER" id="PTHR44757">
    <property type="entry name" value="DIGUANYLATE CYCLASE DGCP"/>
    <property type="match status" value="1"/>
</dbReference>
<dbReference type="KEGG" id="daf:Desaf_1710"/>
<dbReference type="NCBIfam" id="TIGR00254">
    <property type="entry name" value="GGDEF"/>
    <property type="match status" value="1"/>
</dbReference>
<dbReference type="HOGENOM" id="CLU_000445_70_20_7"/>
<dbReference type="CDD" id="cd01948">
    <property type="entry name" value="EAL"/>
    <property type="match status" value="1"/>
</dbReference>
<evidence type="ECO:0000259" key="2">
    <source>
        <dbReference type="PROSITE" id="PS50883"/>
    </source>
</evidence>
<dbReference type="InterPro" id="IPR035919">
    <property type="entry name" value="EAL_sf"/>
</dbReference>
<dbReference type="PROSITE" id="PS50112">
    <property type="entry name" value="PAS"/>
    <property type="match status" value="2"/>
</dbReference>
<dbReference type="InterPro" id="IPR003018">
    <property type="entry name" value="GAF"/>
</dbReference>
<name>F3Z1L5_DESAF</name>
<dbReference type="InterPro" id="IPR029016">
    <property type="entry name" value="GAF-like_dom_sf"/>
</dbReference>
<dbReference type="PANTHER" id="PTHR44757:SF2">
    <property type="entry name" value="BIOFILM ARCHITECTURE MAINTENANCE PROTEIN MBAA"/>
    <property type="match status" value="1"/>
</dbReference>
<protein>
    <submittedName>
        <fullName evidence="4">Diguanylate cyclase/phosphodiesterase with PAS/PAC and GAF sensor(S)</fullName>
    </submittedName>
</protein>
<dbReference type="CDD" id="cd00130">
    <property type="entry name" value="PAS"/>
    <property type="match status" value="2"/>
</dbReference>
<dbReference type="Pfam" id="PF00990">
    <property type="entry name" value="GGDEF"/>
    <property type="match status" value="1"/>
</dbReference>
<feature type="domain" description="EAL" evidence="2">
    <location>
        <begin position="643"/>
        <end position="892"/>
    </location>
</feature>
<dbReference type="InterPro" id="IPR043128">
    <property type="entry name" value="Rev_trsase/Diguanyl_cyclase"/>
</dbReference>
<dbReference type="PROSITE" id="PS50883">
    <property type="entry name" value="EAL"/>
    <property type="match status" value="1"/>
</dbReference>
<dbReference type="SMART" id="SM00267">
    <property type="entry name" value="GGDEF"/>
    <property type="match status" value="1"/>
</dbReference>
<gene>
    <name evidence="4" type="ORF">Desaf_1710</name>
</gene>
<evidence type="ECO:0000313" key="5">
    <source>
        <dbReference type="Proteomes" id="UP000007844"/>
    </source>
</evidence>
<sequence>MACGWPLDWPKLSASSPILIMARNSAKPNNQQAMEASGRNHCEVWSILDEILPVQPRKGVECALFLESMPARMAAALHADWSAVCLLDEAGTLKAAYPYPGKGDRSGSLTESAAKSVLTQFSTPGCRSVSVDDRQYGMLAKLMGAEPSGPLLCAPLICQGQVHGLFCAARRNGPDLGDEQRRLADVMADMVCFILQQGVEASVAVDDSQAGNESPAPSIEGSFRAIIENTGTAAMIVAADMTIVHINTEFEKLVHLPRESVQGRMSWMDFCHPDDLERTMSYHRTRLAQKSSAPSAYETRLVDSAGEVRHVMVTASLIPGTSLSIVSMRDVSELKDALFQRDLQKAYFEQLFERVPLATVLVDPQDRVMAVNNAFERLFGFGREESQGRSINSLIVPPELTDEATGISRQTQDGQLVFAESKRRTADGRTLDVSIIGTPVYVGQRQEAVFGIYQDVTEQNRTRQQLVYQANHDHLTGLSNRRRLLTRVGDAIRRGKHVDRYDFAVLFLDLNRFKVVNDSLGHLFGDAMLIIIARMLQDSLGDNGVVARLGGDDFGVLVEHPQVEDFVRSFVRRVQERLRTPFQVMGRQVTTSASVGVVFGRAEYARAEDYLRDASLAMQRAKVEANENCQVFDGRMHDHAMRRMLLESSLRTALDNQEFVMHYQPIVELVSGEKRGYEALIRWNRKGEGIVPPDEFIPLAEETGLIVPMGYWALERACLDFGRLCAPNSHELSLSVNISGKQFRDPEIYSRVKSILRQTGMPAERLRLEITESMLMQDPENVSRILSRLKNLGIKISVDDFGTGYSSLSYLSRFPIDVLKIDKAFVAPLEQSSPTAVRLVQTIITLGNSLGLEVVAEGVESSKHVSRLTSLGCSLGQGYLFARPASLADSGC</sequence>
<reference evidence="4 5" key="1">
    <citation type="journal article" date="2011" name="J. Bacteriol.">
        <title>Genome sequence of the mercury-methylating and pleomorphic Desulfovibrio africanus Strain Walvis Bay.</title>
        <authorList>
            <person name="Brown S.D."/>
            <person name="Wall J.D."/>
            <person name="Kucken A.M."/>
            <person name="Gilmour C.C."/>
            <person name="Podar M."/>
            <person name="Brandt C.C."/>
            <person name="Teshima H."/>
            <person name="Detter J.C."/>
            <person name="Han C.S."/>
            <person name="Land M.L."/>
            <person name="Lucas S."/>
            <person name="Han J."/>
            <person name="Pennacchio L."/>
            <person name="Nolan M."/>
            <person name="Pitluck S."/>
            <person name="Woyke T."/>
            <person name="Goodwin L."/>
            <person name="Palumbo A.V."/>
            <person name="Elias D.A."/>
        </authorList>
    </citation>
    <scope>NUCLEOTIDE SEQUENCE [LARGE SCALE GENOMIC DNA]</scope>
    <source>
        <strain evidence="4 5">Walvis Bay</strain>
    </source>
</reference>
<dbReference type="SUPFAM" id="SSF55781">
    <property type="entry name" value="GAF domain-like"/>
    <property type="match status" value="1"/>
</dbReference>
<dbReference type="AlphaFoldDB" id="F3Z1L5"/>
<feature type="domain" description="PAS" evidence="1">
    <location>
        <begin position="219"/>
        <end position="290"/>
    </location>
</feature>
<dbReference type="InterPro" id="IPR000014">
    <property type="entry name" value="PAS"/>
</dbReference>
<dbReference type="SUPFAM" id="SSF55073">
    <property type="entry name" value="Nucleotide cyclase"/>
    <property type="match status" value="1"/>
</dbReference>
<dbReference type="InterPro" id="IPR052155">
    <property type="entry name" value="Biofilm_reg_signaling"/>
</dbReference>
<dbReference type="NCBIfam" id="TIGR00229">
    <property type="entry name" value="sensory_box"/>
    <property type="match status" value="2"/>
</dbReference>
<dbReference type="Pfam" id="PF00989">
    <property type="entry name" value="PAS"/>
    <property type="match status" value="2"/>
</dbReference>
<accession>F3Z1L5</accession>
<evidence type="ECO:0000259" key="1">
    <source>
        <dbReference type="PROSITE" id="PS50112"/>
    </source>
</evidence>
<dbReference type="GO" id="GO:0006355">
    <property type="term" value="P:regulation of DNA-templated transcription"/>
    <property type="evidence" value="ECO:0007669"/>
    <property type="project" value="InterPro"/>
</dbReference>
<dbReference type="CDD" id="cd01949">
    <property type="entry name" value="GGDEF"/>
    <property type="match status" value="1"/>
</dbReference>
<dbReference type="Gene3D" id="3.20.20.450">
    <property type="entry name" value="EAL domain"/>
    <property type="match status" value="1"/>
</dbReference>
<dbReference type="SUPFAM" id="SSF141868">
    <property type="entry name" value="EAL domain-like"/>
    <property type="match status" value="1"/>
</dbReference>
<dbReference type="Pfam" id="PF01590">
    <property type="entry name" value="GAF"/>
    <property type="match status" value="1"/>
</dbReference>
<dbReference type="SMART" id="SM00091">
    <property type="entry name" value="PAS"/>
    <property type="match status" value="2"/>
</dbReference>
<dbReference type="EMBL" id="CP003221">
    <property type="protein sequence ID" value="EGJ50046.1"/>
    <property type="molecule type" value="Genomic_DNA"/>
</dbReference>
<evidence type="ECO:0000259" key="3">
    <source>
        <dbReference type="PROSITE" id="PS50887"/>
    </source>
</evidence>
<dbReference type="InterPro" id="IPR029787">
    <property type="entry name" value="Nucleotide_cyclase"/>
</dbReference>
<dbReference type="InterPro" id="IPR035965">
    <property type="entry name" value="PAS-like_dom_sf"/>
</dbReference>
<dbReference type="SMART" id="SM00052">
    <property type="entry name" value="EAL"/>
    <property type="match status" value="1"/>
</dbReference>
<feature type="domain" description="PAS" evidence="1">
    <location>
        <begin position="344"/>
        <end position="415"/>
    </location>
</feature>
<dbReference type="Pfam" id="PF00563">
    <property type="entry name" value="EAL"/>
    <property type="match status" value="1"/>
</dbReference>
<dbReference type="SUPFAM" id="SSF55785">
    <property type="entry name" value="PYP-like sensor domain (PAS domain)"/>
    <property type="match status" value="2"/>
</dbReference>
<dbReference type="InterPro" id="IPR000160">
    <property type="entry name" value="GGDEF_dom"/>
</dbReference>
<dbReference type="InterPro" id="IPR001633">
    <property type="entry name" value="EAL_dom"/>
</dbReference>
<dbReference type="PROSITE" id="PS50887">
    <property type="entry name" value="GGDEF"/>
    <property type="match status" value="1"/>
</dbReference>
<evidence type="ECO:0000313" key="4">
    <source>
        <dbReference type="EMBL" id="EGJ50046.1"/>
    </source>
</evidence>
<dbReference type="Gene3D" id="3.30.450.20">
    <property type="entry name" value="PAS domain"/>
    <property type="match status" value="2"/>
</dbReference>
<dbReference type="Proteomes" id="UP000007844">
    <property type="component" value="Chromosome"/>
</dbReference>